<reference evidence="18" key="1">
    <citation type="submission" date="2021-08" db="EMBL/GenBank/DDBJ databases">
        <title>Prevotella lacticifex sp. nov., isolated from rumen of cow.</title>
        <authorList>
            <person name="Shinkai T."/>
            <person name="Ikeyama N."/>
            <person name="Kumagai M."/>
            <person name="Ohmori H."/>
            <person name="Sakamoto M."/>
            <person name="Ohkuma M."/>
            <person name="Mitsumori M."/>
        </authorList>
    </citation>
    <scope>NUCLEOTIDE SEQUENCE</scope>
    <source>
        <strain evidence="18">JCM 8259</strain>
    </source>
</reference>
<dbReference type="Pfam" id="PF02563">
    <property type="entry name" value="Poly_export"/>
    <property type="match status" value="1"/>
</dbReference>
<comment type="caution">
    <text evidence="18">The sequence shown here is derived from an EMBL/GenBank/DDBJ whole genome shotgun (WGS) entry which is preliminary data.</text>
</comment>
<keyword evidence="6 15" id="KW-0812">Transmembrane</keyword>
<protein>
    <submittedName>
        <fullName evidence="18">Polysaccharide export outer membrane protein</fullName>
    </submittedName>
</protein>
<keyword evidence="5" id="KW-0762">Sugar transport</keyword>
<evidence type="ECO:0000256" key="4">
    <source>
        <dbReference type="ARBA" id="ARBA00022452"/>
    </source>
</evidence>
<dbReference type="EMBL" id="BPTT01000001">
    <property type="protein sequence ID" value="GJG33762.1"/>
    <property type="molecule type" value="Genomic_DNA"/>
</dbReference>
<evidence type="ECO:0000256" key="6">
    <source>
        <dbReference type="ARBA" id="ARBA00022692"/>
    </source>
</evidence>
<keyword evidence="13" id="KW-0998">Cell outer membrane</keyword>
<keyword evidence="15" id="KW-1133">Transmembrane helix</keyword>
<evidence type="ECO:0000256" key="14">
    <source>
        <dbReference type="ARBA" id="ARBA00023288"/>
    </source>
</evidence>
<feature type="domain" description="Polysaccharide export protein N-terminal" evidence="16">
    <location>
        <begin position="43"/>
        <end position="137"/>
    </location>
</feature>
<dbReference type="Pfam" id="PF22461">
    <property type="entry name" value="SLBB_2"/>
    <property type="match status" value="1"/>
</dbReference>
<dbReference type="PROSITE" id="PS51257">
    <property type="entry name" value="PROKAR_LIPOPROTEIN"/>
    <property type="match status" value="1"/>
</dbReference>
<dbReference type="GO" id="GO:0046930">
    <property type="term" value="C:pore complex"/>
    <property type="evidence" value="ECO:0007669"/>
    <property type="project" value="UniProtKB-KW"/>
</dbReference>
<evidence type="ECO:0000256" key="12">
    <source>
        <dbReference type="ARBA" id="ARBA00023139"/>
    </source>
</evidence>
<evidence type="ECO:0000259" key="17">
    <source>
        <dbReference type="Pfam" id="PF22461"/>
    </source>
</evidence>
<evidence type="ECO:0000256" key="3">
    <source>
        <dbReference type="ARBA" id="ARBA00022448"/>
    </source>
</evidence>
<dbReference type="GO" id="GO:0009279">
    <property type="term" value="C:cell outer membrane"/>
    <property type="evidence" value="ECO:0007669"/>
    <property type="project" value="UniProtKB-SubCell"/>
</dbReference>
<dbReference type="GeneID" id="31500897"/>
<proteinExistence type="inferred from homology"/>
<evidence type="ECO:0000256" key="2">
    <source>
        <dbReference type="ARBA" id="ARBA00009450"/>
    </source>
</evidence>
<dbReference type="GO" id="GO:0015288">
    <property type="term" value="F:porin activity"/>
    <property type="evidence" value="ECO:0007669"/>
    <property type="project" value="UniProtKB-KW"/>
</dbReference>
<dbReference type="AlphaFoldDB" id="A0AA37I3H8"/>
<dbReference type="RefSeq" id="WP_013063582.1">
    <property type="nucleotide sequence ID" value="NZ_BPTT01000001.1"/>
</dbReference>
<keyword evidence="7" id="KW-0732">Signal</keyword>
<dbReference type="OMA" id="GERINIM"/>
<keyword evidence="11 15" id="KW-0472">Membrane</keyword>
<gene>
    <name evidence="18" type="ORF">PRMUPPPA20_18710</name>
</gene>
<comment type="subcellular location">
    <subcellularLocation>
        <location evidence="1">Cell outer membrane</location>
        <topology evidence="1">Multi-pass membrane protein</topology>
    </subcellularLocation>
</comment>
<keyword evidence="4" id="KW-1134">Transmembrane beta strand</keyword>
<dbReference type="GO" id="GO:0015159">
    <property type="term" value="F:polysaccharide transmembrane transporter activity"/>
    <property type="evidence" value="ECO:0007669"/>
    <property type="project" value="InterPro"/>
</dbReference>
<evidence type="ECO:0000256" key="11">
    <source>
        <dbReference type="ARBA" id="ARBA00023136"/>
    </source>
</evidence>
<keyword evidence="14" id="KW-0449">Lipoprotein</keyword>
<feature type="transmembrane region" description="Helical" evidence="15">
    <location>
        <begin position="241"/>
        <end position="259"/>
    </location>
</feature>
<dbReference type="PANTHER" id="PTHR33619:SF3">
    <property type="entry name" value="POLYSACCHARIDE EXPORT PROTEIN GFCE-RELATED"/>
    <property type="match status" value="1"/>
</dbReference>
<dbReference type="InterPro" id="IPR049712">
    <property type="entry name" value="Poly_export"/>
</dbReference>
<evidence type="ECO:0000256" key="9">
    <source>
        <dbReference type="ARBA" id="ARBA00023065"/>
    </source>
</evidence>
<evidence type="ECO:0000256" key="7">
    <source>
        <dbReference type="ARBA" id="ARBA00022729"/>
    </source>
</evidence>
<evidence type="ECO:0000259" key="16">
    <source>
        <dbReference type="Pfam" id="PF02563"/>
    </source>
</evidence>
<evidence type="ECO:0000256" key="5">
    <source>
        <dbReference type="ARBA" id="ARBA00022597"/>
    </source>
</evidence>
<evidence type="ECO:0000256" key="1">
    <source>
        <dbReference type="ARBA" id="ARBA00004571"/>
    </source>
</evidence>
<evidence type="ECO:0000313" key="18">
    <source>
        <dbReference type="EMBL" id="GJG33762.1"/>
    </source>
</evidence>
<keyword evidence="12" id="KW-0564">Palmitate</keyword>
<keyword evidence="3" id="KW-0813">Transport</keyword>
<evidence type="ECO:0000256" key="13">
    <source>
        <dbReference type="ARBA" id="ARBA00023237"/>
    </source>
</evidence>
<sequence>MKTRFYIAICAAMVMASCSTPRNFNYLQDLQNGQQTDITIDGTIKLQPNDQLTVIVKSKDPLMSNLFNKSMATQITQGNAAGNPYIAPYTVSPQGTIDFPVIGEILVGGLTRYEAEQTIKRELQKEQLKDANVTVELQNMTYTVTGEVKEPGVYKIEKDQITLLEALGKAGDLSQYGKRDSVMVIRTDGGKRKTYVLSLTDGQKLLNSEAFNIHQNDIIYVKANNVRARQSTANGNETRNASFWLSIVSVLTTVAVFLFK</sequence>
<name>A0AA37I3H8_XYLRU</name>
<feature type="domain" description="SLBB" evidence="17">
    <location>
        <begin position="143"/>
        <end position="221"/>
    </location>
</feature>
<dbReference type="PANTHER" id="PTHR33619">
    <property type="entry name" value="POLYSACCHARIDE EXPORT PROTEIN GFCE-RELATED"/>
    <property type="match status" value="1"/>
</dbReference>
<comment type="similarity">
    <text evidence="2">Belongs to the BexD/CtrA/VexA family.</text>
</comment>
<dbReference type="InterPro" id="IPR054765">
    <property type="entry name" value="SLBB_dom"/>
</dbReference>
<keyword evidence="10" id="KW-0626">Porin</keyword>
<dbReference type="InterPro" id="IPR003715">
    <property type="entry name" value="Poly_export_N"/>
</dbReference>
<dbReference type="GO" id="GO:0006811">
    <property type="term" value="P:monoatomic ion transport"/>
    <property type="evidence" value="ECO:0007669"/>
    <property type="project" value="UniProtKB-KW"/>
</dbReference>
<dbReference type="Proteomes" id="UP000887097">
    <property type="component" value="Unassembled WGS sequence"/>
</dbReference>
<evidence type="ECO:0000313" key="19">
    <source>
        <dbReference type="Proteomes" id="UP000887097"/>
    </source>
</evidence>
<keyword evidence="9" id="KW-0406">Ion transport</keyword>
<dbReference type="Gene3D" id="3.10.560.10">
    <property type="entry name" value="Outer membrane lipoprotein wza domain like"/>
    <property type="match status" value="1"/>
</dbReference>
<evidence type="ECO:0000256" key="10">
    <source>
        <dbReference type="ARBA" id="ARBA00023114"/>
    </source>
</evidence>
<evidence type="ECO:0000256" key="15">
    <source>
        <dbReference type="SAM" id="Phobius"/>
    </source>
</evidence>
<evidence type="ECO:0000256" key="8">
    <source>
        <dbReference type="ARBA" id="ARBA00023047"/>
    </source>
</evidence>
<keyword evidence="8" id="KW-0625">Polysaccharide transport</keyword>
<organism evidence="18 19">
    <name type="scientific">Xylanibacter ruminicola</name>
    <name type="common">Prevotella ruminicola</name>
    <dbReference type="NCBI Taxonomy" id="839"/>
    <lineage>
        <taxon>Bacteria</taxon>
        <taxon>Pseudomonadati</taxon>
        <taxon>Bacteroidota</taxon>
        <taxon>Bacteroidia</taxon>
        <taxon>Bacteroidales</taxon>
        <taxon>Prevotellaceae</taxon>
        <taxon>Xylanibacter</taxon>
    </lineage>
</organism>
<accession>A0AA37I3H8</accession>